<dbReference type="EMBL" id="PQIB02000002">
    <property type="protein sequence ID" value="RLN36272.1"/>
    <property type="molecule type" value="Genomic_DNA"/>
</dbReference>
<feature type="compositionally biased region" description="Basic and acidic residues" evidence="1">
    <location>
        <begin position="58"/>
        <end position="67"/>
    </location>
</feature>
<evidence type="ECO:0000313" key="3">
    <source>
        <dbReference type="Proteomes" id="UP000275267"/>
    </source>
</evidence>
<accession>A0A3L6TDM1</accession>
<proteinExistence type="predicted"/>
<dbReference type="AlphaFoldDB" id="A0A3L6TDM1"/>
<feature type="compositionally biased region" description="Basic residues" evidence="1">
    <location>
        <begin position="79"/>
        <end position="89"/>
    </location>
</feature>
<keyword evidence="3" id="KW-1185">Reference proteome</keyword>
<organism evidence="2 3">
    <name type="scientific">Panicum miliaceum</name>
    <name type="common">Proso millet</name>
    <name type="synonym">Broomcorn millet</name>
    <dbReference type="NCBI Taxonomy" id="4540"/>
    <lineage>
        <taxon>Eukaryota</taxon>
        <taxon>Viridiplantae</taxon>
        <taxon>Streptophyta</taxon>
        <taxon>Embryophyta</taxon>
        <taxon>Tracheophyta</taxon>
        <taxon>Spermatophyta</taxon>
        <taxon>Magnoliopsida</taxon>
        <taxon>Liliopsida</taxon>
        <taxon>Poales</taxon>
        <taxon>Poaceae</taxon>
        <taxon>PACMAD clade</taxon>
        <taxon>Panicoideae</taxon>
        <taxon>Panicodae</taxon>
        <taxon>Paniceae</taxon>
        <taxon>Panicinae</taxon>
        <taxon>Panicum</taxon>
        <taxon>Panicum sect. Panicum</taxon>
    </lineage>
</organism>
<evidence type="ECO:0000256" key="1">
    <source>
        <dbReference type="SAM" id="MobiDB-lite"/>
    </source>
</evidence>
<gene>
    <name evidence="2" type="ORF">C2845_PM03G22440</name>
</gene>
<protein>
    <submittedName>
        <fullName evidence="2">Uncharacterized protein</fullName>
    </submittedName>
</protein>
<evidence type="ECO:0000313" key="2">
    <source>
        <dbReference type="EMBL" id="RLN36272.1"/>
    </source>
</evidence>
<comment type="caution">
    <text evidence="2">The sequence shown here is derived from an EMBL/GenBank/DDBJ whole genome shotgun (WGS) entry which is preliminary data.</text>
</comment>
<feature type="compositionally biased region" description="Low complexity" evidence="1">
    <location>
        <begin position="8"/>
        <end position="20"/>
    </location>
</feature>
<dbReference type="Proteomes" id="UP000275267">
    <property type="component" value="Unassembled WGS sequence"/>
</dbReference>
<feature type="region of interest" description="Disordered" evidence="1">
    <location>
        <begin position="58"/>
        <end position="99"/>
    </location>
</feature>
<feature type="region of interest" description="Disordered" evidence="1">
    <location>
        <begin position="1"/>
        <end position="20"/>
    </location>
</feature>
<sequence>MTESPSRTSSPPMAAATLPPATTPLQLKKMRSTLIWSRAGMILHHALSYLDDQNNADHTLEESESHDSTPTPPSVFPSHARRQKPKAKARLGGPKGPNTRAFMDEVVMFTRRRAPLIGVKSWKDFKQNVKDSIVYDVLNISIRNSMNRQQQKTMHLSGSKPFSQLSYEQENTCSKLNERGSDTDTQGLQDNHVFQSTYKETGGCKSSKLHGLGYLAKPQTRTAQKLNWNNKLVIP</sequence>
<name>A0A3L6TDM1_PANMI</name>
<reference evidence="3" key="1">
    <citation type="journal article" date="2019" name="Nat. Commun.">
        <title>The genome of broomcorn millet.</title>
        <authorList>
            <person name="Zou C."/>
            <person name="Miki D."/>
            <person name="Li D."/>
            <person name="Tang Q."/>
            <person name="Xiao L."/>
            <person name="Rajput S."/>
            <person name="Deng P."/>
            <person name="Jia W."/>
            <person name="Huang R."/>
            <person name="Zhang M."/>
            <person name="Sun Y."/>
            <person name="Hu J."/>
            <person name="Fu X."/>
            <person name="Schnable P.S."/>
            <person name="Li F."/>
            <person name="Zhang H."/>
            <person name="Feng B."/>
            <person name="Zhu X."/>
            <person name="Liu R."/>
            <person name="Schnable J.C."/>
            <person name="Zhu J.-K."/>
            <person name="Zhang H."/>
        </authorList>
    </citation>
    <scope>NUCLEOTIDE SEQUENCE [LARGE SCALE GENOMIC DNA]</scope>
</reference>